<sequence length="318" mass="35036">MLCGLMSLAFSFKEAAVATPTRGCSEVEQDALLAFKANVKDPSNRLASWSPRIDCCKWSGVVCRSSKASNATLFQGQLHVVELNLENPNVHTALRGEILSPSLLNLTRLERLDLSGNDFEGTPIPHFIGSFQKLKYLELYGSNFSGVIPSQLGNLSSLYHLGLQSTMDAIPIGSPLDWLSGLSSLRFLDLTFVNLSTVSQSWLSVVNMLPSLRELYLFDCNLNHIPSSFSSHLNLTSLLILEIRYNDFNSTIPNWLCNLTKLSTLYFDGNSLFGPIPIEIATLSRLRELYLGGNNLTGSIPTSIGNLTSLISLNLFRN</sequence>
<protein>
    <recommendedName>
        <fullName evidence="16">Leucine-rich repeat-containing N-terminal plant-type domain-containing protein</fullName>
    </recommendedName>
</protein>
<keyword evidence="5" id="KW-0812">Transmembrane</keyword>
<feature type="domain" description="Disease resistance R13L4/SHOC-2-like LRR" evidence="13">
    <location>
        <begin position="99"/>
        <end position="266"/>
    </location>
</feature>
<dbReference type="InterPro" id="IPR046956">
    <property type="entry name" value="RLP23-like"/>
</dbReference>
<organism evidence="14 15">
    <name type="scientific">Zingiber officinale</name>
    <name type="common">Ginger</name>
    <name type="synonym">Amomum zingiber</name>
    <dbReference type="NCBI Taxonomy" id="94328"/>
    <lineage>
        <taxon>Eukaryota</taxon>
        <taxon>Viridiplantae</taxon>
        <taxon>Streptophyta</taxon>
        <taxon>Embryophyta</taxon>
        <taxon>Tracheophyta</taxon>
        <taxon>Spermatophyta</taxon>
        <taxon>Magnoliopsida</taxon>
        <taxon>Liliopsida</taxon>
        <taxon>Zingiberales</taxon>
        <taxon>Zingiberaceae</taxon>
        <taxon>Zingiber</taxon>
    </lineage>
</organism>
<evidence type="ECO:0000259" key="12">
    <source>
        <dbReference type="Pfam" id="PF08263"/>
    </source>
</evidence>
<evidence type="ECO:0000256" key="8">
    <source>
        <dbReference type="ARBA" id="ARBA00022989"/>
    </source>
</evidence>
<keyword evidence="9" id="KW-0472">Membrane</keyword>
<dbReference type="GO" id="GO:0005886">
    <property type="term" value="C:plasma membrane"/>
    <property type="evidence" value="ECO:0007669"/>
    <property type="project" value="UniProtKB-SubCell"/>
</dbReference>
<dbReference type="EMBL" id="JACMSC010000012">
    <property type="protein sequence ID" value="KAG6496405.1"/>
    <property type="molecule type" value="Genomic_DNA"/>
</dbReference>
<feature type="chain" id="PRO_5035149386" description="Leucine-rich repeat-containing N-terminal plant-type domain-containing protein" evidence="11">
    <location>
        <begin position="19"/>
        <end position="318"/>
    </location>
</feature>
<keyword evidence="7" id="KW-0677">Repeat</keyword>
<dbReference type="Pfam" id="PF23598">
    <property type="entry name" value="LRR_14"/>
    <property type="match status" value="1"/>
</dbReference>
<dbReference type="InterPro" id="IPR001611">
    <property type="entry name" value="Leu-rich_rpt"/>
</dbReference>
<dbReference type="SUPFAM" id="SSF52047">
    <property type="entry name" value="RNI-like"/>
    <property type="match status" value="1"/>
</dbReference>
<dbReference type="Pfam" id="PF08263">
    <property type="entry name" value="LRRNT_2"/>
    <property type="match status" value="1"/>
</dbReference>
<dbReference type="FunFam" id="3.80.10.10:FF:000649">
    <property type="entry name" value="Leucine Rich Repeat family protein"/>
    <property type="match status" value="1"/>
</dbReference>
<dbReference type="PANTHER" id="PTHR48063:SF90">
    <property type="entry name" value="OS11G0565920 PROTEIN"/>
    <property type="match status" value="1"/>
</dbReference>
<evidence type="ECO:0000256" key="3">
    <source>
        <dbReference type="ARBA" id="ARBA00022475"/>
    </source>
</evidence>
<comment type="similarity">
    <text evidence="2">Belongs to the RLP family.</text>
</comment>
<evidence type="ECO:0000256" key="2">
    <source>
        <dbReference type="ARBA" id="ARBA00009592"/>
    </source>
</evidence>
<dbReference type="Pfam" id="PF00560">
    <property type="entry name" value="LRR_1"/>
    <property type="match status" value="1"/>
</dbReference>
<reference evidence="14 15" key="1">
    <citation type="submission" date="2020-08" db="EMBL/GenBank/DDBJ databases">
        <title>Plant Genome Project.</title>
        <authorList>
            <person name="Zhang R.-G."/>
        </authorList>
    </citation>
    <scope>NUCLEOTIDE SEQUENCE [LARGE SCALE GENOMIC DNA]</scope>
    <source>
        <tissue evidence="14">Rhizome</tissue>
    </source>
</reference>
<dbReference type="Gene3D" id="3.80.10.10">
    <property type="entry name" value="Ribonuclease Inhibitor"/>
    <property type="match status" value="2"/>
</dbReference>
<dbReference type="InterPro" id="IPR055414">
    <property type="entry name" value="LRR_R13L4/SHOC2-like"/>
</dbReference>
<dbReference type="SMART" id="SM00369">
    <property type="entry name" value="LRR_TYP"/>
    <property type="match status" value="5"/>
</dbReference>
<evidence type="ECO:0000256" key="5">
    <source>
        <dbReference type="ARBA" id="ARBA00022692"/>
    </source>
</evidence>
<comment type="subcellular location">
    <subcellularLocation>
        <location evidence="1">Cell membrane</location>
        <topology evidence="1">Single-pass type I membrane protein</topology>
    </subcellularLocation>
</comment>
<gene>
    <name evidence="14" type="ORF">ZIOFF_044272</name>
</gene>
<evidence type="ECO:0000256" key="10">
    <source>
        <dbReference type="ARBA" id="ARBA00023180"/>
    </source>
</evidence>
<keyword evidence="3" id="KW-1003">Cell membrane</keyword>
<keyword evidence="15" id="KW-1185">Reference proteome</keyword>
<evidence type="ECO:0000256" key="4">
    <source>
        <dbReference type="ARBA" id="ARBA00022614"/>
    </source>
</evidence>
<keyword evidence="6 11" id="KW-0732">Signal</keyword>
<evidence type="ECO:0008006" key="16">
    <source>
        <dbReference type="Google" id="ProtNLM"/>
    </source>
</evidence>
<evidence type="ECO:0000256" key="9">
    <source>
        <dbReference type="ARBA" id="ARBA00023136"/>
    </source>
</evidence>
<keyword evidence="4" id="KW-0433">Leucine-rich repeat</keyword>
<dbReference type="AlphaFoldDB" id="A0A8J5KZT0"/>
<evidence type="ECO:0000259" key="13">
    <source>
        <dbReference type="Pfam" id="PF23598"/>
    </source>
</evidence>
<evidence type="ECO:0000256" key="1">
    <source>
        <dbReference type="ARBA" id="ARBA00004251"/>
    </source>
</evidence>
<name>A0A8J5KZT0_ZINOF</name>
<feature type="signal peptide" evidence="11">
    <location>
        <begin position="1"/>
        <end position="18"/>
    </location>
</feature>
<evidence type="ECO:0000256" key="11">
    <source>
        <dbReference type="SAM" id="SignalP"/>
    </source>
</evidence>
<keyword evidence="8" id="KW-1133">Transmembrane helix</keyword>
<evidence type="ECO:0000313" key="14">
    <source>
        <dbReference type="EMBL" id="KAG6496405.1"/>
    </source>
</evidence>
<feature type="domain" description="Leucine-rich repeat-containing N-terminal plant-type" evidence="12">
    <location>
        <begin position="28"/>
        <end position="63"/>
    </location>
</feature>
<dbReference type="PANTHER" id="PTHR48063">
    <property type="entry name" value="LRR RECEPTOR-LIKE KINASE"/>
    <property type="match status" value="1"/>
</dbReference>
<dbReference type="Proteomes" id="UP000734854">
    <property type="component" value="Unassembled WGS sequence"/>
</dbReference>
<evidence type="ECO:0000256" key="7">
    <source>
        <dbReference type="ARBA" id="ARBA00022737"/>
    </source>
</evidence>
<dbReference type="InterPro" id="IPR032675">
    <property type="entry name" value="LRR_dom_sf"/>
</dbReference>
<dbReference type="InterPro" id="IPR013210">
    <property type="entry name" value="LRR_N_plant-typ"/>
</dbReference>
<keyword evidence="10" id="KW-0325">Glycoprotein</keyword>
<evidence type="ECO:0000256" key="6">
    <source>
        <dbReference type="ARBA" id="ARBA00022729"/>
    </source>
</evidence>
<comment type="caution">
    <text evidence="14">The sequence shown here is derived from an EMBL/GenBank/DDBJ whole genome shotgun (WGS) entry which is preliminary data.</text>
</comment>
<evidence type="ECO:0000313" key="15">
    <source>
        <dbReference type="Proteomes" id="UP000734854"/>
    </source>
</evidence>
<accession>A0A8J5KZT0</accession>
<proteinExistence type="inferred from homology"/>
<dbReference type="InterPro" id="IPR003591">
    <property type="entry name" value="Leu-rich_rpt_typical-subtyp"/>
</dbReference>